<gene>
    <name evidence="3" type="ORF">PML95_02240</name>
</gene>
<dbReference type="EMBL" id="CP116507">
    <property type="protein sequence ID" value="WCG23088.1"/>
    <property type="molecule type" value="Genomic_DNA"/>
</dbReference>
<dbReference type="Proteomes" id="UP001179600">
    <property type="component" value="Chromosome"/>
</dbReference>
<dbReference type="Pfam" id="PF03382">
    <property type="entry name" value="DUF285"/>
    <property type="match status" value="2"/>
</dbReference>
<comment type="subcellular location">
    <subcellularLocation>
        <location evidence="1">Cell envelope</location>
    </subcellularLocation>
</comment>
<dbReference type="InterPro" id="IPR053139">
    <property type="entry name" value="Surface_bspA-like"/>
</dbReference>
<feature type="domain" description="WxL" evidence="2">
    <location>
        <begin position="516"/>
        <end position="624"/>
    </location>
</feature>
<dbReference type="Pfam" id="PF13731">
    <property type="entry name" value="WxL"/>
    <property type="match status" value="1"/>
</dbReference>
<accession>A0AAF0BCV5</accession>
<dbReference type="NCBIfam" id="TIGR02167">
    <property type="entry name" value="Liste_lipo_26"/>
    <property type="match status" value="6"/>
</dbReference>
<dbReference type="InterPro" id="IPR027994">
    <property type="entry name" value="WxL_dom"/>
</dbReference>
<dbReference type="RefSeq" id="WP_272163501.1">
    <property type="nucleotide sequence ID" value="NZ_CP116507.1"/>
</dbReference>
<dbReference type="AlphaFoldDB" id="A0AAF0BCV5"/>
<evidence type="ECO:0000256" key="1">
    <source>
        <dbReference type="ARBA" id="ARBA00004196"/>
    </source>
</evidence>
<reference evidence="3" key="1">
    <citation type="submission" date="2023-01" db="EMBL/GenBank/DDBJ databases">
        <title>Oxazolidinone resistance genes in florfenicol resistant enterococci from beef cattle and veal calves at slaughter.</title>
        <authorList>
            <person name="Biggel M."/>
        </authorList>
    </citation>
    <scope>NUCLEOTIDE SEQUENCE</scope>
    <source>
        <strain evidence="3">K204-1</strain>
    </source>
</reference>
<dbReference type="Gene3D" id="2.60.40.4270">
    <property type="entry name" value="Listeria-Bacteroides repeat domain"/>
    <property type="match status" value="1"/>
</dbReference>
<dbReference type="NCBIfam" id="TIGR02543">
    <property type="entry name" value="List_Bact_rpt"/>
    <property type="match status" value="1"/>
</dbReference>
<evidence type="ECO:0000313" key="4">
    <source>
        <dbReference type="Proteomes" id="UP001179600"/>
    </source>
</evidence>
<dbReference type="Gene3D" id="3.80.10.10">
    <property type="entry name" value="Ribonuclease Inhibitor"/>
    <property type="match status" value="1"/>
</dbReference>
<dbReference type="SUPFAM" id="SSF52058">
    <property type="entry name" value="L domain-like"/>
    <property type="match status" value="1"/>
</dbReference>
<dbReference type="PANTHER" id="PTHR45661">
    <property type="entry name" value="SURFACE ANTIGEN"/>
    <property type="match status" value="1"/>
</dbReference>
<dbReference type="InterPro" id="IPR032675">
    <property type="entry name" value="LRR_dom_sf"/>
</dbReference>
<organism evidence="3 4">
    <name type="scientific">Vagococcus lutrae</name>
    <dbReference type="NCBI Taxonomy" id="81947"/>
    <lineage>
        <taxon>Bacteria</taxon>
        <taxon>Bacillati</taxon>
        <taxon>Bacillota</taxon>
        <taxon>Bacilli</taxon>
        <taxon>Lactobacillales</taxon>
        <taxon>Enterococcaceae</taxon>
        <taxon>Vagococcus</taxon>
    </lineage>
</organism>
<dbReference type="InterPro" id="IPR013378">
    <property type="entry name" value="InlB-like_B-rpt"/>
</dbReference>
<evidence type="ECO:0000313" key="3">
    <source>
        <dbReference type="EMBL" id="WCG23088.1"/>
    </source>
</evidence>
<proteinExistence type="predicted"/>
<dbReference type="InterPro" id="IPR042229">
    <property type="entry name" value="Listeria/Bacterioides_rpt_sf"/>
</dbReference>
<dbReference type="GO" id="GO:0030313">
    <property type="term" value="C:cell envelope"/>
    <property type="evidence" value="ECO:0007669"/>
    <property type="project" value="UniProtKB-SubCell"/>
</dbReference>
<protein>
    <submittedName>
        <fullName evidence="3">BspA family leucine-rich repeat surface protein</fullName>
    </submittedName>
</protein>
<dbReference type="InterPro" id="IPR005046">
    <property type="entry name" value="DUF285"/>
</dbReference>
<sequence length="625" mass="71439">MKRVNRVIYILILIGCGVILSSRSVLGAPLQTEKRVVPESIEQGEPVSSTDSYKKMTTERGLFVQTGYWGDVRYVREYDNKTGDHVVTIQASDKGNITGDCMTRPWGFSWATNVKKIVFDSSYGMIQFPPDSREMFKDCYQLKEIDFSGLDTTQTISTANMFENCYELESFDFANIDTHNVTDMSGMFHSCTSLERIDFRTLDTASVTNMNSMFAYCEALKAIDLSGFDTSNVTDMGNMFRHCEQLETLDLSSFDTARVENMEYMFEHCVGLKALDLSNLKTNQLKNMNRMFSKCSQLERINLASFDTTRPSFRMVSPFEECNKLREITLGPNTKLSPYINLKEASSEEGYTGLWGAVGDGTTSKPRDIWTGNVAKLIERSQEGVGDTYVWQPTYYTLLFVSEHSPTPTSFKIYSDETLTKEMLPTVESDVVYYQFKGWTTENNQDDTTIDELVVTNHDITLYAHWKPCYSLTEVPSTFYFGITRRNEYQDQWLPLKQNVSQLSESLLLKWYGARHWRLSVSMLKWRDPDDSNDCLDDVQLTFKNTLKKEEADSIPASITHTDNIILSENETIQLVSTTSDTEENDGNWSLALPFNQVFLKIPRYGGREGSYYASQLTWSLDDTL</sequence>
<dbReference type="PANTHER" id="PTHR45661:SF3">
    <property type="entry name" value="IG-LIKE DOMAIN-CONTAINING PROTEIN"/>
    <property type="match status" value="1"/>
</dbReference>
<evidence type="ECO:0000259" key="2">
    <source>
        <dbReference type="Pfam" id="PF13731"/>
    </source>
</evidence>
<name>A0AAF0BCV5_9ENTE</name>
<dbReference type="InterPro" id="IPR011889">
    <property type="entry name" value="Liste_lipo_26"/>
</dbReference>